<protein>
    <submittedName>
        <fullName evidence="1">AlNc14C56G4276 protein</fullName>
    </submittedName>
</protein>
<proteinExistence type="predicted"/>
<dbReference type="HOGENOM" id="CLU_3036353_0_0_1"/>
<name>F0WC93_9STRA</name>
<sequence>MLGNSCNAKYKTLYYQYNAGEHTSKVLYIKVLSSLNSYSKPLQNMQILPGHPLCS</sequence>
<gene>
    <name evidence="1" type="primary">AlNc14C56G4276</name>
    <name evidence="1" type="ORF">ALNC14_049490</name>
</gene>
<reference evidence="1" key="2">
    <citation type="submission" date="2011-02" db="EMBL/GenBank/DDBJ databases">
        <authorList>
            <person name="MacLean D."/>
        </authorList>
    </citation>
    <scope>NUCLEOTIDE SEQUENCE</scope>
</reference>
<reference evidence="1" key="1">
    <citation type="journal article" date="2011" name="PLoS Biol.">
        <title>Gene gain and loss during evolution of obligate parasitism in the white rust pathogen of Arabidopsis thaliana.</title>
        <authorList>
            <person name="Kemen E."/>
            <person name="Gardiner A."/>
            <person name="Schultz-Larsen T."/>
            <person name="Kemen A.C."/>
            <person name="Balmuth A.L."/>
            <person name="Robert-Seilaniantz A."/>
            <person name="Bailey K."/>
            <person name="Holub E."/>
            <person name="Studholme D.J."/>
            <person name="Maclean D."/>
            <person name="Jones J.D."/>
        </authorList>
    </citation>
    <scope>NUCLEOTIDE SEQUENCE</scope>
</reference>
<evidence type="ECO:0000313" key="1">
    <source>
        <dbReference type="EMBL" id="CCA18806.1"/>
    </source>
</evidence>
<organism evidence="1">
    <name type="scientific">Albugo laibachii Nc14</name>
    <dbReference type="NCBI Taxonomy" id="890382"/>
    <lineage>
        <taxon>Eukaryota</taxon>
        <taxon>Sar</taxon>
        <taxon>Stramenopiles</taxon>
        <taxon>Oomycota</taxon>
        <taxon>Peronosporomycetes</taxon>
        <taxon>Albuginales</taxon>
        <taxon>Albuginaceae</taxon>
        <taxon>Albugo</taxon>
    </lineage>
</organism>
<dbReference type="AlphaFoldDB" id="F0WC93"/>
<accession>F0WC93</accession>
<dbReference type="EMBL" id="FR824101">
    <property type="protein sequence ID" value="CCA18806.1"/>
    <property type="molecule type" value="Genomic_DNA"/>
</dbReference>